<evidence type="ECO:0000256" key="4">
    <source>
        <dbReference type="ARBA" id="ARBA00022989"/>
    </source>
</evidence>
<evidence type="ECO:0000256" key="6">
    <source>
        <dbReference type="RuleBase" id="RU366058"/>
    </source>
</evidence>
<comment type="similarity">
    <text evidence="6">Belongs to the TVP38/TMEM64 family.</text>
</comment>
<dbReference type="PANTHER" id="PTHR12677:SF59">
    <property type="entry name" value="GOLGI APPARATUS MEMBRANE PROTEIN TVP38-RELATED"/>
    <property type="match status" value="1"/>
</dbReference>
<keyword evidence="5 6" id="KW-0472">Membrane</keyword>
<keyword evidence="3 6" id="KW-0812">Transmembrane</keyword>
<dbReference type="Pfam" id="PF09335">
    <property type="entry name" value="VTT_dom"/>
    <property type="match status" value="1"/>
</dbReference>
<dbReference type="PANTHER" id="PTHR12677">
    <property type="entry name" value="GOLGI APPARATUS MEMBRANE PROTEIN TVP38-RELATED"/>
    <property type="match status" value="1"/>
</dbReference>
<evidence type="ECO:0000256" key="3">
    <source>
        <dbReference type="ARBA" id="ARBA00022692"/>
    </source>
</evidence>
<organism evidence="8 9">
    <name type="scientific">Emticicia soli</name>
    <dbReference type="NCBI Taxonomy" id="2027878"/>
    <lineage>
        <taxon>Bacteria</taxon>
        <taxon>Pseudomonadati</taxon>
        <taxon>Bacteroidota</taxon>
        <taxon>Cytophagia</taxon>
        <taxon>Cytophagales</taxon>
        <taxon>Leadbetterellaceae</taxon>
        <taxon>Emticicia</taxon>
    </lineage>
</organism>
<dbReference type="EMBL" id="JBHULC010000038">
    <property type="protein sequence ID" value="MFD2523857.1"/>
    <property type="molecule type" value="Genomic_DNA"/>
</dbReference>
<dbReference type="InterPro" id="IPR015414">
    <property type="entry name" value="TMEM64"/>
</dbReference>
<reference evidence="9" key="1">
    <citation type="journal article" date="2019" name="Int. J. Syst. Evol. Microbiol.">
        <title>The Global Catalogue of Microorganisms (GCM) 10K type strain sequencing project: providing services to taxonomists for standard genome sequencing and annotation.</title>
        <authorList>
            <consortium name="The Broad Institute Genomics Platform"/>
            <consortium name="The Broad Institute Genome Sequencing Center for Infectious Disease"/>
            <person name="Wu L."/>
            <person name="Ma J."/>
        </authorList>
    </citation>
    <scope>NUCLEOTIDE SEQUENCE [LARGE SCALE GENOMIC DNA]</scope>
    <source>
        <strain evidence="9">KCTC 52344</strain>
    </source>
</reference>
<comment type="caution">
    <text evidence="8">The sequence shown here is derived from an EMBL/GenBank/DDBJ whole genome shotgun (WGS) entry which is preliminary data.</text>
</comment>
<protein>
    <recommendedName>
        <fullName evidence="6">TVP38/TMEM64 family membrane protein</fullName>
    </recommendedName>
</protein>
<evidence type="ECO:0000256" key="5">
    <source>
        <dbReference type="ARBA" id="ARBA00023136"/>
    </source>
</evidence>
<evidence type="ECO:0000256" key="2">
    <source>
        <dbReference type="ARBA" id="ARBA00022475"/>
    </source>
</evidence>
<feature type="transmembrane region" description="Helical" evidence="6">
    <location>
        <begin position="46"/>
        <end position="75"/>
    </location>
</feature>
<evidence type="ECO:0000313" key="9">
    <source>
        <dbReference type="Proteomes" id="UP001597510"/>
    </source>
</evidence>
<feature type="transmembrane region" description="Helical" evidence="6">
    <location>
        <begin position="200"/>
        <end position="217"/>
    </location>
</feature>
<evidence type="ECO:0000256" key="1">
    <source>
        <dbReference type="ARBA" id="ARBA00004651"/>
    </source>
</evidence>
<keyword evidence="9" id="KW-1185">Reference proteome</keyword>
<feature type="domain" description="VTT" evidence="7">
    <location>
        <begin position="64"/>
        <end position="180"/>
    </location>
</feature>
<keyword evidence="4 6" id="KW-1133">Transmembrane helix</keyword>
<feature type="transmembrane region" description="Helical" evidence="6">
    <location>
        <begin position="160"/>
        <end position="180"/>
    </location>
</feature>
<dbReference type="Proteomes" id="UP001597510">
    <property type="component" value="Unassembled WGS sequence"/>
</dbReference>
<proteinExistence type="inferred from homology"/>
<feature type="transmembrane region" description="Helical" evidence="6">
    <location>
        <begin position="131"/>
        <end position="153"/>
    </location>
</feature>
<sequence>MKQVRKYSFALISSVFLTVIPLIFTSVITLWVVSNEVKIGGYDAQTWALITAICCISSTLAFTPPTFLALVFGYFLGWRAVLPLLVLNMVAIFLVNMITRWLDKDRFSTYLSENAKIREILENIKQQELKIIFFAKLSPVLPFALTNFVFALSGAKLRNILLGGFLGMIPRTLLAVWTGQQAKEIRKLLENPNEGNVQKILLIVLLVASIAGIFYFLQPRKKNKA</sequence>
<gene>
    <name evidence="8" type="ORF">ACFSR2_23350</name>
</gene>
<feature type="transmembrane region" description="Helical" evidence="6">
    <location>
        <begin position="82"/>
        <end position="102"/>
    </location>
</feature>
<feature type="transmembrane region" description="Helical" evidence="6">
    <location>
        <begin position="7"/>
        <end position="34"/>
    </location>
</feature>
<evidence type="ECO:0000259" key="7">
    <source>
        <dbReference type="Pfam" id="PF09335"/>
    </source>
</evidence>
<dbReference type="InterPro" id="IPR032816">
    <property type="entry name" value="VTT_dom"/>
</dbReference>
<dbReference type="RefSeq" id="WP_340234235.1">
    <property type="nucleotide sequence ID" value="NZ_JBBEWC010000001.1"/>
</dbReference>
<evidence type="ECO:0000313" key="8">
    <source>
        <dbReference type="EMBL" id="MFD2523857.1"/>
    </source>
</evidence>
<name>A0ABW5JG37_9BACT</name>
<accession>A0ABW5JG37</accession>
<keyword evidence="2 6" id="KW-1003">Cell membrane</keyword>
<comment type="subcellular location">
    <subcellularLocation>
        <location evidence="1 6">Cell membrane</location>
        <topology evidence="1 6">Multi-pass membrane protein</topology>
    </subcellularLocation>
</comment>